<evidence type="ECO:0000313" key="4">
    <source>
        <dbReference type="Proteomes" id="UP000664654"/>
    </source>
</evidence>
<evidence type="ECO:0000313" key="3">
    <source>
        <dbReference type="EMBL" id="MBN7827976.1"/>
    </source>
</evidence>
<dbReference type="Gene3D" id="3.10.20.30">
    <property type="match status" value="1"/>
</dbReference>
<dbReference type="PANTHER" id="PTHR43061">
    <property type="entry name" value="GTP DIPHOSPHOKINASE RSH1, CHLOROPLASTIC-RELATED"/>
    <property type="match status" value="1"/>
</dbReference>
<feature type="domain" description="TGS" evidence="2">
    <location>
        <begin position="31"/>
        <end position="92"/>
    </location>
</feature>
<name>A0A939DU58_9ALTE</name>
<reference evidence="3" key="1">
    <citation type="submission" date="2021-03" db="EMBL/GenBank/DDBJ databases">
        <title>novel species isolated from a fishpond in China.</title>
        <authorList>
            <person name="Lu H."/>
            <person name="Cai Z."/>
        </authorList>
    </citation>
    <scope>NUCLEOTIDE SEQUENCE</scope>
    <source>
        <strain evidence="3">JCM 30855</strain>
    </source>
</reference>
<feature type="non-terminal residue" evidence="3">
    <location>
        <position position="1"/>
    </location>
</feature>
<dbReference type="SUPFAM" id="SSF81271">
    <property type="entry name" value="TGS-like"/>
    <property type="match status" value="1"/>
</dbReference>
<dbReference type="RefSeq" id="WP_206576023.1">
    <property type="nucleotide sequence ID" value="NZ_JAFKCV010000228.1"/>
</dbReference>
<dbReference type="InterPro" id="IPR033655">
    <property type="entry name" value="TGS_RelA/SpoT"/>
</dbReference>
<keyword evidence="4" id="KW-1185">Reference proteome</keyword>
<evidence type="ECO:0000256" key="1">
    <source>
        <dbReference type="ARBA" id="ARBA00007476"/>
    </source>
</evidence>
<dbReference type="PANTHER" id="PTHR43061:SF1">
    <property type="entry name" value="GTP DIPHOSPHOKINASE RSH1, CHLOROPLASTIC-RELATED"/>
    <property type="match status" value="1"/>
</dbReference>
<comment type="caution">
    <text evidence="3">The sequence shown here is derived from an EMBL/GenBank/DDBJ whole genome shotgun (WGS) entry which is preliminary data.</text>
</comment>
<dbReference type="Pfam" id="PF02824">
    <property type="entry name" value="TGS"/>
    <property type="match status" value="1"/>
</dbReference>
<dbReference type="PROSITE" id="PS51880">
    <property type="entry name" value="TGS"/>
    <property type="match status" value="1"/>
</dbReference>
<accession>A0A939DU58</accession>
<evidence type="ECO:0000259" key="2">
    <source>
        <dbReference type="PROSITE" id="PS51880"/>
    </source>
</evidence>
<comment type="similarity">
    <text evidence="1">Belongs to the RelA/SpoT family.</text>
</comment>
<dbReference type="CDD" id="cd01668">
    <property type="entry name" value="TGS_RSH"/>
    <property type="match status" value="1"/>
</dbReference>
<feature type="non-terminal residue" evidence="3">
    <location>
        <position position="111"/>
    </location>
</feature>
<dbReference type="EMBL" id="JAFKCV010000228">
    <property type="protein sequence ID" value="MBN7827976.1"/>
    <property type="molecule type" value="Genomic_DNA"/>
</dbReference>
<organism evidence="3 4">
    <name type="scientific">Bowmanella dokdonensis</name>
    <dbReference type="NCBI Taxonomy" id="751969"/>
    <lineage>
        <taxon>Bacteria</taxon>
        <taxon>Pseudomonadati</taxon>
        <taxon>Pseudomonadota</taxon>
        <taxon>Gammaproteobacteria</taxon>
        <taxon>Alteromonadales</taxon>
        <taxon>Alteromonadaceae</taxon>
        <taxon>Bowmanella</taxon>
    </lineage>
</organism>
<protein>
    <submittedName>
        <fullName evidence="3">TGS domain-containing protein</fullName>
    </submittedName>
</protein>
<dbReference type="InterPro" id="IPR012676">
    <property type="entry name" value="TGS-like"/>
</dbReference>
<gene>
    <name evidence="3" type="ORF">J0A66_22340</name>
</gene>
<sequence>RKWMQSLLELQHSASSSVEFIENVKTDLFPEEIYVFTPDGRIIELPMGATAVDFAYAVHSDIGNSCVGVRVDRRNYSLNRPLENGQSVEIITSPRAKPNASWLNFVVSAKA</sequence>
<dbReference type="AlphaFoldDB" id="A0A939DU58"/>
<dbReference type="InterPro" id="IPR012675">
    <property type="entry name" value="Beta-grasp_dom_sf"/>
</dbReference>
<dbReference type="InterPro" id="IPR004095">
    <property type="entry name" value="TGS"/>
</dbReference>
<proteinExistence type="inferred from homology"/>
<dbReference type="FunFam" id="3.10.20.30:FF:000002">
    <property type="entry name" value="GTP pyrophosphokinase (RelA/SpoT)"/>
    <property type="match status" value="1"/>
</dbReference>
<dbReference type="Proteomes" id="UP000664654">
    <property type="component" value="Unassembled WGS sequence"/>
</dbReference>